<evidence type="ECO:0000256" key="2">
    <source>
        <dbReference type="ARBA" id="ARBA00022801"/>
    </source>
</evidence>
<comment type="similarity">
    <text evidence="1">Belongs to the glycosyl hydrolase 3 family.</text>
</comment>
<reference evidence="5 6" key="1">
    <citation type="journal article" date="2017" name="BMC Genomics">
        <title>Comparative genomic and phylogenomic analyses of the Bifidobacteriaceae family.</title>
        <authorList>
            <person name="Lugli G.A."/>
            <person name="Milani C."/>
            <person name="Turroni F."/>
            <person name="Duranti S."/>
            <person name="Mancabelli L."/>
            <person name="Mangifesta M."/>
            <person name="Ferrario C."/>
            <person name="Modesto M."/>
            <person name="Mattarelli P."/>
            <person name="Jiri K."/>
            <person name="van Sinderen D."/>
            <person name="Ventura M."/>
        </authorList>
    </citation>
    <scope>NUCLEOTIDE SEQUENCE [LARGE SCALE GENOMIC DNA]</scope>
    <source>
        <strain evidence="5 6">DSM 28807</strain>
    </source>
</reference>
<keyword evidence="3" id="KW-1133">Transmembrane helix</keyword>
<accession>A0A261FRS5</accession>
<dbReference type="SUPFAM" id="SSF52279">
    <property type="entry name" value="Beta-D-glucan exohydrolase, C-terminal domain"/>
    <property type="match status" value="1"/>
</dbReference>
<evidence type="ECO:0000313" key="6">
    <source>
        <dbReference type="Proteomes" id="UP000216352"/>
    </source>
</evidence>
<sequence>MGEKNKTALVVRIVKTVISVAVAAVIIVAMVMINPQLSTNKLISSLMGYNHQSVDNGNADTSGVNTEYYTADYTQDNIRAAEDDLYDRIAEDGTVLLKNDNDTLPMSTDTTFSFFSANSVDGSSLTKGYLGVQETVTLKDAFTAAGFGVNETLWNYYESGAGADYGLASGSINYGDAEDFRINEAPLSALESESGLLESVEGTTPVYVLNRVVGEGRDMPRSMYNHADSQEDKEKSYIELDSTEEEILQYLNDNYDNVILLVKSSAGMELGWVEQYPSIHAIVYSQDVTNALAKVFSGEVNPSGKTVDTFAADALASPAAQNFGSFQYVDEDGNLTKYNYVDYAEGIYVGYKYYETRYEDKVLGQGNAGDYDYAAEVVYPFGYGLSYTDFEWTDFAVSNDGDEFTATVTVTNTGDVAGKDVVELYAQSPYTDYDKANAVEKASVSLVGFGKTAELQPGESETVEITFAKDQLKSYDYTTAKTYILDAGEYRFTAATDANAAVNNILADKGMTVADGMTAEGDAALVSSWTPQNTEVDTTTFATDTETGVEITNLFDDASDPEVTYLTRSDWTGTFPQRYGEASDEINTWGNEINCTDADGNNASCTWVKPASDELIAQLDSTDSGTDVDRDSITDTPTFGANNGLTVADMRGLDYDDAQWDDLLDQLTKDDYTQLIYFSGYGVDYISSVQKPFQTDADAANGWFYGGTGKGYPSIMMLAQTWNADLAEELGEMMGNEALLGGADGWYAPAMNIHRTPFSGRNGEYYSEDPFMSGMMASLEVKGAASKGVYSYIKHFALNDQENHRGDRPGNYSVTTWSNEQAIREMYVKPFEMCMKLGDQEINYVKQNADGTYENATAEVPVSMALMTSFNRVGATWAGGNHSLIQELVRDEWGFNGLIITDNANTGVFMSPYQMLEAGADIKLLNVSEDPSGEELDLNDSATYHYARQAMHHLLYTVANTKCMNGAMPGAKFTFYNQMKVMQVAFNTVCGVLLALLAFFSVWRWLPWTIRRVAARKQRRADRRAAKKEAKANNQ</sequence>
<dbReference type="InterPro" id="IPR001764">
    <property type="entry name" value="Glyco_hydro_3_N"/>
</dbReference>
<dbReference type="Proteomes" id="UP000216352">
    <property type="component" value="Unassembled WGS sequence"/>
</dbReference>
<keyword evidence="3" id="KW-0812">Transmembrane</keyword>
<evidence type="ECO:0000256" key="3">
    <source>
        <dbReference type="SAM" id="Phobius"/>
    </source>
</evidence>
<keyword evidence="3" id="KW-0472">Membrane</keyword>
<name>A0A261FRS5_9BIFI</name>
<dbReference type="STRING" id="1603886.GCA_001895165_00608"/>
<dbReference type="EMBL" id="MWWX01000009">
    <property type="protein sequence ID" value="OZG61506.1"/>
    <property type="molecule type" value="Genomic_DNA"/>
</dbReference>
<dbReference type="InterPro" id="IPR036962">
    <property type="entry name" value="Glyco_hydro_3_N_sf"/>
</dbReference>
<dbReference type="Pfam" id="PF00933">
    <property type="entry name" value="Glyco_hydro_3"/>
    <property type="match status" value="1"/>
</dbReference>
<dbReference type="Gene3D" id="2.60.40.10">
    <property type="entry name" value="Immunoglobulins"/>
    <property type="match status" value="1"/>
</dbReference>
<dbReference type="InterPro" id="IPR017853">
    <property type="entry name" value="GH"/>
</dbReference>
<dbReference type="InterPro" id="IPR002772">
    <property type="entry name" value="Glyco_hydro_3_C"/>
</dbReference>
<dbReference type="Pfam" id="PF14310">
    <property type="entry name" value="Fn3-like"/>
    <property type="match status" value="1"/>
</dbReference>
<protein>
    <submittedName>
        <fullName evidence="5">Beta-glucosidase</fullName>
    </submittedName>
</protein>
<evidence type="ECO:0000313" key="5">
    <source>
        <dbReference type="EMBL" id="OZG61506.1"/>
    </source>
</evidence>
<dbReference type="InterPro" id="IPR026891">
    <property type="entry name" value="Fn3-like"/>
</dbReference>
<dbReference type="GO" id="GO:0004553">
    <property type="term" value="F:hydrolase activity, hydrolyzing O-glycosyl compounds"/>
    <property type="evidence" value="ECO:0007669"/>
    <property type="project" value="InterPro"/>
</dbReference>
<proteinExistence type="inferred from homology"/>
<comment type="caution">
    <text evidence="5">The sequence shown here is derived from an EMBL/GenBank/DDBJ whole genome shotgun (WGS) entry which is preliminary data.</text>
</comment>
<dbReference type="InterPro" id="IPR050288">
    <property type="entry name" value="Cellulose_deg_GH3"/>
</dbReference>
<gene>
    <name evidence="5" type="ORF">BLEM_1454</name>
</gene>
<evidence type="ECO:0000256" key="1">
    <source>
        <dbReference type="ARBA" id="ARBA00005336"/>
    </source>
</evidence>
<dbReference type="SUPFAM" id="SSF51445">
    <property type="entry name" value="(Trans)glycosidases"/>
    <property type="match status" value="1"/>
</dbReference>
<dbReference type="GO" id="GO:0005975">
    <property type="term" value="P:carbohydrate metabolic process"/>
    <property type="evidence" value="ECO:0007669"/>
    <property type="project" value="InterPro"/>
</dbReference>
<dbReference type="OrthoDB" id="3187562at2"/>
<keyword evidence="6" id="KW-1185">Reference proteome</keyword>
<dbReference type="InterPro" id="IPR036881">
    <property type="entry name" value="Glyco_hydro_3_C_sf"/>
</dbReference>
<feature type="domain" description="Fibronectin type III-like" evidence="4">
    <location>
        <begin position="420"/>
        <end position="498"/>
    </location>
</feature>
<dbReference type="Pfam" id="PF01915">
    <property type="entry name" value="Glyco_hydro_3_C"/>
    <property type="match status" value="1"/>
</dbReference>
<dbReference type="RefSeq" id="WP_072724392.1">
    <property type="nucleotide sequence ID" value="NZ_BDIS01000007.1"/>
</dbReference>
<dbReference type="InterPro" id="IPR013783">
    <property type="entry name" value="Ig-like_fold"/>
</dbReference>
<feature type="transmembrane region" description="Helical" evidence="3">
    <location>
        <begin position="984"/>
        <end position="1006"/>
    </location>
</feature>
<dbReference type="PANTHER" id="PTHR42715">
    <property type="entry name" value="BETA-GLUCOSIDASE"/>
    <property type="match status" value="1"/>
</dbReference>
<dbReference type="AlphaFoldDB" id="A0A261FRS5"/>
<organism evidence="5 6">
    <name type="scientific">Bifidobacterium lemurum</name>
    <dbReference type="NCBI Taxonomy" id="1603886"/>
    <lineage>
        <taxon>Bacteria</taxon>
        <taxon>Bacillati</taxon>
        <taxon>Actinomycetota</taxon>
        <taxon>Actinomycetes</taxon>
        <taxon>Bifidobacteriales</taxon>
        <taxon>Bifidobacteriaceae</taxon>
        <taxon>Bifidobacterium</taxon>
    </lineage>
</organism>
<dbReference type="Gene3D" id="3.40.50.1700">
    <property type="entry name" value="Glycoside hydrolase family 3 C-terminal domain"/>
    <property type="match status" value="1"/>
</dbReference>
<dbReference type="Gene3D" id="3.20.20.300">
    <property type="entry name" value="Glycoside hydrolase, family 3, N-terminal domain"/>
    <property type="match status" value="1"/>
</dbReference>
<dbReference type="PRINTS" id="PR00133">
    <property type="entry name" value="GLHYDRLASE3"/>
</dbReference>
<dbReference type="PANTHER" id="PTHR42715:SF10">
    <property type="entry name" value="BETA-GLUCOSIDASE"/>
    <property type="match status" value="1"/>
</dbReference>
<evidence type="ECO:0000259" key="4">
    <source>
        <dbReference type="SMART" id="SM01217"/>
    </source>
</evidence>
<dbReference type="SMART" id="SM01217">
    <property type="entry name" value="Fn3_like"/>
    <property type="match status" value="1"/>
</dbReference>
<keyword evidence="2" id="KW-0378">Hydrolase</keyword>
<feature type="transmembrane region" description="Helical" evidence="3">
    <location>
        <begin position="12"/>
        <end position="33"/>
    </location>
</feature>